<evidence type="ECO:0000313" key="2">
    <source>
        <dbReference type="Proteomes" id="UP000234681"/>
    </source>
</evidence>
<dbReference type="EMBL" id="CH473967">
    <property type="protein sequence ID" value="EDM11188.1"/>
    <property type="molecule type" value="Genomic_DNA"/>
</dbReference>
<dbReference type="AlphaFoldDB" id="A6IR35"/>
<reference evidence="2" key="1">
    <citation type="submission" date="2005-09" db="EMBL/GenBank/DDBJ databases">
        <authorList>
            <person name="Mural R.J."/>
            <person name="Li P.W."/>
            <person name="Adams M.D."/>
            <person name="Amanatides P.G."/>
            <person name="Baden-Tillson H."/>
            <person name="Barnstead M."/>
            <person name="Chin S.H."/>
            <person name="Dew I."/>
            <person name="Evans C.A."/>
            <person name="Ferriera S."/>
            <person name="Flanigan M."/>
            <person name="Fosler C."/>
            <person name="Glodek A."/>
            <person name="Gu Z."/>
            <person name="Holt R.A."/>
            <person name="Jennings D."/>
            <person name="Kraft C.L."/>
            <person name="Lu F."/>
            <person name="Nguyen T."/>
            <person name="Nusskern D.R."/>
            <person name="Pfannkoch C.M."/>
            <person name="Sitter C."/>
            <person name="Sutton G.G."/>
            <person name="Venter J.C."/>
            <person name="Wang Z."/>
            <person name="Woodage T."/>
            <person name="Zheng X.H."/>
            <person name="Zhong F."/>
        </authorList>
    </citation>
    <scope>NUCLEOTIDE SEQUENCE [LARGE SCALE GENOMIC DNA]</scope>
    <source>
        <strain>BN</strain>
        <strain evidence="2">Sprague-Dawley</strain>
    </source>
</reference>
<name>A6IR35_RAT</name>
<dbReference type="Proteomes" id="UP000234681">
    <property type="component" value="Chromosome 11"/>
</dbReference>
<sequence>MVVFTGLLSMACSVYFPSRIPHHQPRAGPTHNDLGSPQTVTNRFTTGLPTAQSYRYSPILWKPFLN</sequence>
<accession>A6IR35</accession>
<proteinExistence type="predicted"/>
<organism evidence="1 2">
    <name type="scientific">Rattus norvegicus</name>
    <name type="common">Rat</name>
    <dbReference type="NCBI Taxonomy" id="10116"/>
    <lineage>
        <taxon>Eukaryota</taxon>
        <taxon>Metazoa</taxon>
        <taxon>Chordata</taxon>
        <taxon>Craniata</taxon>
        <taxon>Vertebrata</taxon>
        <taxon>Euteleostomi</taxon>
        <taxon>Mammalia</taxon>
        <taxon>Eutheria</taxon>
        <taxon>Euarchontoglires</taxon>
        <taxon>Glires</taxon>
        <taxon>Rodentia</taxon>
        <taxon>Myomorpha</taxon>
        <taxon>Muroidea</taxon>
        <taxon>Muridae</taxon>
        <taxon>Murinae</taxon>
        <taxon>Rattus</taxon>
    </lineage>
</organism>
<evidence type="ECO:0000313" key="1">
    <source>
        <dbReference type="EMBL" id="EDM11188.1"/>
    </source>
</evidence>
<gene>
    <name evidence="1" type="ORF">rCG_52667</name>
</gene>
<protein>
    <submittedName>
        <fullName evidence="1">RCG52667</fullName>
    </submittedName>
</protein>